<accession>A0A0E9W9T2</accession>
<protein>
    <submittedName>
        <fullName evidence="1">Uncharacterized protein</fullName>
    </submittedName>
</protein>
<evidence type="ECO:0000313" key="1">
    <source>
        <dbReference type="EMBL" id="JAH87164.1"/>
    </source>
</evidence>
<dbReference type="EMBL" id="GBXM01021413">
    <property type="protein sequence ID" value="JAH87164.1"/>
    <property type="molecule type" value="Transcribed_RNA"/>
</dbReference>
<organism evidence="1">
    <name type="scientific">Anguilla anguilla</name>
    <name type="common">European freshwater eel</name>
    <name type="synonym">Muraena anguilla</name>
    <dbReference type="NCBI Taxonomy" id="7936"/>
    <lineage>
        <taxon>Eukaryota</taxon>
        <taxon>Metazoa</taxon>
        <taxon>Chordata</taxon>
        <taxon>Craniata</taxon>
        <taxon>Vertebrata</taxon>
        <taxon>Euteleostomi</taxon>
        <taxon>Actinopterygii</taxon>
        <taxon>Neopterygii</taxon>
        <taxon>Teleostei</taxon>
        <taxon>Anguilliformes</taxon>
        <taxon>Anguillidae</taxon>
        <taxon>Anguilla</taxon>
    </lineage>
</organism>
<proteinExistence type="predicted"/>
<sequence>MYCITQGTAVLILMSLFKKQNREYLLLRCKADNYNF</sequence>
<reference evidence="1" key="2">
    <citation type="journal article" date="2015" name="Fish Shellfish Immunol.">
        <title>Early steps in the European eel (Anguilla anguilla)-Vibrio vulnificus interaction in the gills: Role of the RtxA13 toxin.</title>
        <authorList>
            <person name="Callol A."/>
            <person name="Pajuelo D."/>
            <person name="Ebbesson L."/>
            <person name="Teles M."/>
            <person name="MacKenzie S."/>
            <person name="Amaro C."/>
        </authorList>
    </citation>
    <scope>NUCLEOTIDE SEQUENCE</scope>
</reference>
<dbReference type="AlphaFoldDB" id="A0A0E9W9T2"/>
<name>A0A0E9W9T2_ANGAN</name>
<reference evidence="1" key="1">
    <citation type="submission" date="2014-11" db="EMBL/GenBank/DDBJ databases">
        <authorList>
            <person name="Amaro Gonzalez C."/>
        </authorList>
    </citation>
    <scope>NUCLEOTIDE SEQUENCE</scope>
</reference>